<sequence length="182" mass="21240">MYVQYNLSSYGKQALEACFLDLPAEIRNRIYDSALREPPVGQPPMNDWIAVADPNERYIGRFRFFRELPNSKFTKLQSMFSQPAISKTYRQIRQETLAMFYGANEFNIIEIYPKQCEDLRKPLLSFLAEWLTVIEQHVPFMNRLIIDTFGDLKPEMIVMMKRKGFTYEAGVFKGIKKDGDAA</sequence>
<evidence type="ECO:0000313" key="1">
    <source>
        <dbReference type="EMBL" id="KAK3686513.1"/>
    </source>
</evidence>
<evidence type="ECO:0000313" key="2">
    <source>
        <dbReference type="Proteomes" id="UP001281147"/>
    </source>
</evidence>
<gene>
    <name evidence="1" type="ORF">LTR37_019760</name>
</gene>
<organism evidence="1 2">
    <name type="scientific">Vermiconidia calcicola</name>
    <dbReference type="NCBI Taxonomy" id="1690605"/>
    <lineage>
        <taxon>Eukaryota</taxon>
        <taxon>Fungi</taxon>
        <taxon>Dikarya</taxon>
        <taxon>Ascomycota</taxon>
        <taxon>Pezizomycotina</taxon>
        <taxon>Dothideomycetes</taxon>
        <taxon>Dothideomycetidae</taxon>
        <taxon>Mycosphaerellales</taxon>
        <taxon>Extremaceae</taxon>
        <taxon>Vermiconidia</taxon>
    </lineage>
</organism>
<accession>A0ACC3MD92</accession>
<keyword evidence="2" id="KW-1185">Reference proteome</keyword>
<proteinExistence type="predicted"/>
<name>A0ACC3MD92_9PEZI</name>
<dbReference type="EMBL" id="JAUTXU010000316">
    <property type="protein sequence ID" value="KAK3686513.1"/>
    <property type="molecule type" value="Genomic_DNA"/>
</dbReference>
<dbReference type="Proteomes" id="UP001281147">
    <property type="component" value="Unassembled WGS sequence"/>
</dbReference>
<reference evidence="1" key="1">
    <citation type="submission" date="2023-07" db="EMBL/GenBank/DDBJ databases">
        <title>Black Yeasts Isolated from many extreme environments.</title>
        <authorList>
            <person name="Coleine C."/>
            <person name="Stajich J.E."/>
            <person name="Selbmann L."/>
        </authorList>
    </citation>
    <scope>NUCLEOTIDE SEQUENCE</scope>
    <source>
        <strain evidence="1">CCFEE 5714</strain>
    </source>
</reference>
<comment type="caution">
    <text evidence="1">The sequence shown here is derived from an EMBL/GenBank/DDBJ whole genome shotgun (WGS) entry which is preliminary data.</text>
</comment>
<protein>
    <submittedName>
        <fullName evidence="1">Uncharacterized protein</fullName>
    </submittedName>
</protein>